<evidence type="ECO:0000256" key="1">
    <source>
        <dbReference type="SAM" id="MobiDB-lite"/>
    </source>
</evidence>
<protein>
    <submittedName>
        <fullName evidence="2">DUF1315 family protein</fullName>
    </submittedName>
</protein>
<dbReference type="Proteomes" id="UP001249020">
    <property type="component" value="Unassembled WGS sequence"/>
</dbReference>
<sequence length="97" mass="11128">MDVQQLVQAMTPQIYDNLRNAVETGKWPDGTPLTEEQKENSLQAVLLYQSRIEQSEQHMTIGKDGEVVQKSKSQLRQELQQEATNQSPIARFKQDDI</sequence>
<dbReference type="EMBL" id="JAVRIE010000001">
    <property type="protein sequence ID" value="MDT0581794.1"/>
    <property type="molecule type" value="Genomic_DNA"/>
</dbReference>
<dbReference type="AlphaFoldDB" id="A0AAW8QZ49"/>
<keyword evidence="3" id="KW-1185">Reference proteome</keyword>
<proteinExistence type="predicted"/>
<gene>
    <name evidence="2" type="ORF">RM544_04520</name>
</gene>
<dbReference type="Pfam" id="PF07023">
    <property type="entry name" value="DUF1315"/>
    <property type="match status" value="1"/>
</dbReference>
<organism evidence="2 3">
    <name type="scientific">Brumicola blandensis</name>
    <dbReference type="NCBI Taxonomy" id="3075611"/>
    <lineage>
        <taxon>Bacteria</taxon>
        <taxon>Pseudomonadati</taxon>
        <taxon>Pseudomonadota</taxon>
        <taxon>Gammaproteobacteria</taxon>
        <taxon>Alteromonadales</taxon>
        <taxon>Alteromonadaceae</taxon>
        <taxon>Brumicola</taxon>
    </lineage>
</organism>
<reference evidence="2 3" key="1">
    <citation type="submission" date="2023-09" db="EMBL/GenBank/DDBJ databases">
        <authorList>
            <person name="Rey-Velasco X."/>
        </authorList>
    </citation>
    <scope>NUCLEOTIDE SEQUENCE [LARGE SCALE GENOMIC DNA]</scope>
    <source>
        <strain evidence="2 3">W409</strain>
    </source>
</reference>
<evidence type="ECO:0000313" key="3">
    <source>
        <dbReference type="Proteomes" id="UP001249020"/>
    </source>
</evidence>
<accession>A0AAW8QZ49</accession>
<feature type="compositionally biased region" description="Polar residues" evidence="1">
    <location>
        <begin position="70"/>
        <end position="88"/>
    </location>
</feature>
<evidence type="ECO:0000313" key="2">
    <source>
        <dbReference type="EMBL" id="MDT0581794.1"/>
    </source>
</evidence>
<feature type="region of interest" description="Disordered" evidence="1">
    <location>
        <begin position="66"/>
        <end position="97"/>
    </location>
</feature>
<comment type="caution">
    <text evidence="2">The sequence shown here is derived from an EMBL/GenBank/DDBJ whole genome shotgun (WGS) entry which is preliminary data.</text>
</comment>
<dbReference type="InterPro" id="IPR009749">
    <property type="entry name" value="DUF1315"/>
</dbReference>
<name>A0AAW8QZ49_9ALTE</name>
<dbReference type="RefSeq" id="WP_311360568.1">
    <property type="nucleotide sequence ID" value="NZ_JAVRIE010000001.1"/>
</dbReference>